<keyword evidence="1" id="KW-0732">Signal</keyword>
<dbReference type="KEGG" id="talb:FTW19_05190"/>
<dbReference type="PANTHER" id="PTHR43784:SF2">
    <property type="entry name" value="GDSL-LIKE LIPASE_ACYLHYDROLASE, PUTATIVE (AFU_ORTHOLOGUE AFUA_2G00820)-RELATED"/>
    <property type="match status" value="1"/>
</dbReference>
<dbReference type="OrthoDB" id="1828825at2"/>
<evidence type="ECO:0000313" key="4">
    <source>
        <dbReference type="Proteomes" id="UP000321820"/>
    </source>
</evidence>
<evidence type="ECO:0000313" key="3">
    <source>
        <dbReference type="EMBL" id="QEE27456.1"/>
    </source>
</evidence>
<keyword evidence="3" id="KW-0378">Hydrolase</keyword>
<feature type="domain" description="SGNH hydrolase-type esterase" evidence="2">
    <location>
        <begin position="209"/>
        <end position="402"/>
    </location>
</feature>
<dbReference type="GO" id="GO:0016788">
    <property type="term" value="F:hydrolase activity, acting on ester bonds"/>
    <property type="evidence" value="ECO:0007669"/>
    <property type="project" value="UniProtKB-ARBA"/>
</dbReference>
<organism evidence="3 4">
    <name type="scientific">Terriglobus albidus</name>
    <dbReference type="NCBI Taxonomy" id="1592106"/>
    <lineage>
        <taxon>Bacteria</taxon>
        <taxon>Pseudomonadati</taxon>
        <taxon>Acidobacteriota</taxon>
        <taxon>Terriglobia</taxon>
        <taxon>Terriglobales</taxon>
        <taxon>Acidobacteriaceae</taxon>
        <taxon>Terriglobus</taxon>
    </lineage>
</organism>
<dbReference type="Gene3D" id="3.40.50.1110">
    <property type="entry name" value="SGNH hydrolase"/>
    <property type="match status" value="1"/>
</dbReference>
<proteinExistence type="predicted"/>
<dbReference type="PANTHER" id="PTHR43784">
    <property type="entry name" value="GDSL-LIKE LIPASE/ACYLHYDROLASE, PUTATIVE (AFU_ORTHOLOGUE AFUA_2G00820)-RELATED"/>
    <property type="match status" value="1"/>
</dbReference>
<dbReference type="Pfam" id="PF13472">
    <property type="entry name" value="Lipase_GDSL_2"/>
    <property type="match status" value="1"/>
</dbReference>
<dbReference type="AlphaFoldDB" id="A0A5B9EBQ4"/>
<dbReference type="EMBL" id="CP042806">
    <property type="protein sequence ID" value="QEE27456.1"/>
    <property type="molecule type" value="Genomic_DNA"/>
</dbReference>
<dbReference type="InterPro" id="IPR053140">
    <property type="entry name" value="GDSL_Rv0518-like"/>
</dbReference>
<feature type="chain" id="PRO_5022994006" evidence="1">
    <location>
        <begin position="32"/>
        <end position="413"/>
    </location>
</feature>
<dbReference type="InterPro" id="IPR013830">
    <property type="entry name" value="SGNH_hydro"/>
</dbReference>
<dbReference type="CDD" id="cd01830">
    <property type="entry name" value="XynE_like"/>
    <property type="match status" value="1"/>
</dbReference>
<sequence>MLRSGIVQNRLQCFVAIVAVSFCGICSAAQAATPHWVASWGSSQMRATGDALPSQELTGTTLRQIVHLSVGGDKIRLHLSNAFGESPLVLDRVSVARRDTGGRDVIQPATKIAVRFGGRISVSIPMGAEYLSDEIALPAVPLSDLVITVLVRQAPATVTFHAGARATSYVLHGDHVADARLDSAKTVTQWYFLAGVEVANPQAAGAVVALGDSITDGRGVTTDANERWTDVLAQRSARNSIGVVNQGIGGNRILEDGLGPNALSRFVRDVLAIPGAHCLIVLEGVNDLGVLDRLAAHPTAAHEDLVNGLENALRQMVELAHAHGLRVLGGTVMPFQGSEYYHPSEQTEADRQQLNQWIRTSGIFDGIVDFDQIMRDPSRPGYLAAEVDSGDHLHPNPAGYKRMGEAIPLNLLQ</sequence>
<gene>
    <name evidence="3" type="ORF">FTW19_05190</name>
</gene>
<protein>
    <submittedName>
        <fullName evidence="3">SGNH/GDSL hydrolase family protein</fullName>
    </submittedName>
</protein>
<dbReference type="SUPFAM" id="SSF52266">
    <property type="entry name" value="SGNH hydrolase"/>
    <property type="match status" value="1"/>
</dbReference>
<reference evidence="3 4" key="1">
    <citation type="submission" date="2019-08" db="EMBL/GenBank/DDBJ databases">
        <title>Complete genome sequence of Terriglobus albidus strain ORNL.</title>
        <authorList>
            <person name="Podar M."/>
        </authorList>
    </citation>
    <scope>NUCLEOTIDE SEQUENCE [LARGE SCALE GENOMIC DNA]</scope>
    <source>
        <strain evidence="3 4">ORNL</strain>
    </source>
</reference>
<evidence type="ECO:0000256" key="1">
    <source>
        <dbReference type="SAM" id="SignalP"/>
    </source>
</evidence>
<feature type="signal peptide" evidence="1">
    <location>
        <begin position="1"/>
        <end position="31"/>
    </location>
</feature>
<dbReference type="Proteomes" id="UP000321820">
    <property type="component" value="Chromosome"/>
</dbReference>
<name>A0A5B9EBQ4_9BACT</name>
<keyword evidence="4" id="KW-1185">Reference proteome</keyword>
<accession>A0A5B9EBQ4</accession>
<evidence type="ECO:0000259" key="2">
    <source>
        <dbReference type="Pfam" id="PF13472"/>
    </source>
</evidence>
<dbReference type="InterPro" id="IPR036514">
    <property type="entry name" value="SGNH_hydro_sf"/>
</dbReference>